<feature type="transmembrane region" description="Helical" evidence="10">
    <location>
        <begin position="34"/>
        <end position="55"/>
    </location>
</feature>
<comment type="subcellular location">
    <subcellularLocation>
        <location evidence="1">Cell membrane</location>
        <topology evidence="1">Multi-pass membrane protein</topology>
    </subcellularLocation>
</comment>
<dbReference type="InterPro" id="IPR017452">
    <property type="entry name" value="GPCR_Rhodpsn_7TM"/>
</dbReference>
<dbReference type="EMBL" id="CALNXI010000274">
    <property type="protein sequence ID" value="CAH3023769.1"/>
    <property type="molecule type" value="Genomic_DNA"/>
</dbReference>
<evidence type="ECO:0000313" key="13">
    <source>
        <dbReference type="Proteomes" id="UP001159427"/>
    </source>
</evidence>
<name>A0ABN8M5V7_9CNID</name>
<evidence type="ECO:0000259" key="11">
    <source>
        <dbReference type="PROSITE" id="PS50262"/>
    </source>
</evidence>
<evidence type="ECO:0000256" key="7">
    <source>
        <dbReference type="ARBA" id="ARBA00023170"/>
    </source>
</evidence>
<dbReference type="CDD" id="cd00637">
    <property type="entry name" value="7tm_classA_rhodopsin-like"/>
    <property type="match status" value="1"/>
</dbReference>
<organism evidence="12 13">
    <name type="scientific">Porites evermanni</name>
    <dbReference type="NCBI Taxonomy" id="104178"/>
    <lineage>
        <taxon>Eukaryota</taxon>
        <taxon>Metazoa</taxon>
        <taxon>Cnidaria</taxon>
        <taxon>Anthozoa</taxon>
        <taxon>Hexacorallia</taxon>
        <taxon>Scleractinia</taxon>
        <taxon>Fungiina</taxon>
        <taxon>Poritidae</taxon>
        <taxon>Porites</taxon>
    </lineage>
</organism>
<evidence type="ECO:0000256" key="2">
    <source>
        <dbReference type="ARBA" id="ARBA00022475"/>
    </source>
</evidence>
<evidence type="ECO:0000256" key="4">
    <source>
        <dbReference type="ARBA" id="ARBA00022989"/>
    </source>
</evidence>
<evidence type="ECO:0000256" key="5">
    <source>
        <dbReference type="ARBA" id="ARBA00023040"/>
    </source>
</evidence>
<accession>A0ABN8M5V7</accession>
<evidence type="ECO:0000256" key="6">
    <source>
        <dbReference type="ARBA" id="ARBA00023136"/>
    </source>
</evidence>
<dbReference type="PANTHER" id="PTHR24246:SF27">
    <property type="entry name" value="ADENOSINE RECEPTOR, ISOFORM A"/>
    <property type="match status" value="1"/>
</dbReference>
<evidence type="ECO:0000313" key="12">
    <source>
        <dbReference type="EMBL" id="CAH3023769.1"/>
    </source>
</evidence>
<reference evidence="12 13" key="1">
    <citation type="submission" date="2022-05" db="EMBL/GenBank/DDBJ databases">
        <authorList>
            <consortium name="Genoscope - CEA"/>
            <person name="William W."/>
        </authorList>
    </citation>
    <scope>NUCLEOTIDE SEQUENCE [LARGE SCALE GENOMIC DNA]</scope>
</reference>
<dbReference type="PANTHER" id="PTHR24246">
    <property type="entry name" value="OLFACTORY RECEPTOR AND ADENOSINE RECEPTOR"/>
    <property type="match status" value="1"/>
</dbReference>
<gene>
    <name evidence="12" type="ORF">PEVE_00020416</name>
</gene>
<keyword evidence="13" id="KW-1185">Reference proteome</keyword>
<protein>
    <recommendedName>
        <fullName evidence="11">G-protein coupled receptors family 1 profile domain-containing protein</fullName>
    </recommendedName>
</protein>
<dbReference type="Pfam" id="PF00001">
    <property type="entry name" value="7tm_1"/>
    <property type="match status" value="1"/>
</dbReference>
<feature type="domain" description="G-protein coupled receptors family 1 profile" evidence="11">
    <location>
        <begin position="46"/>
        <end position="152"/>
    </location>
</feature>
<keyword evidence="2" id="KW-1003">Cell membrane</keyword>
<keyword evidence="4 10" id="KW-1133">Transmembrane helix</keyword>
<dbReference type="SUPFAM" id="SSF81321">
    <property type="entry name" value="Family A G protein-coupled receptor-like"/>
    <property type="match status" value="1"/>
</dbReference>
<dbReference type="Proteomes" id="UP001159427">
    <property type="component" value="Unassembled WGS sequence"/>
</dbReference>
<dbReference type="Gene3D" id="1.20.1070.10">
    <property type="entry name" value="Rhodopsin 7-helix transmembrane proteins"/>
    <property type="match status" value="1"/>
</dbReference>
<keyword evidence="5" id="KW-0297">G-protein coupled receptor</keyword>
<feature type="transmembrane region" description="Helical" evidence="10">
    <location>
        <begin position="107"/>
        <end position="125"/>
    </location>
</feature>
<keyword evidence="7" id="KW-0675">Receptor</keyword>
<evidence type="ECO:0000256" key="3">
    <source>
        <dbReference type="ARBA" id="ARBA00022692"/>
    </source>
</evidence>
<evidence type="ECO:0000256" key="9">
    <source>
        <dbReference type="ARBA" id="ARBA00023224"/>
    </source>
</evidence>
<dbReference type="InterPro" id="IPR000276">
    <property type="entry name" value="GPCR_Rhodpsn"/>
</dbReference>
<evidence type="ECO:0000256" key="8">
    <source>
        <dbReference type="ARBA" id="ARBA00023180"/>
    </source>
</evidence>
<keyword evidence="3 10" id="KW-0812">Transmembrane</keyword>
<dbReference type="PRINTS" id="PR00237">
    <property type="entry name" value="GPCRRHODOPSN"/>
</dbReference>
<evidence type="ECO:0000256" key="1">
    <source>
        <dbReference type="ARBA" id="ARBA00004651"/>
    </source>
</evidence>
<keyword evidence="9" id="KW-0807">Transducer</keyword>
<dbReference type="PROSITE" id="PS50262">
    <property type="entry name" value="G_PROTEIN_RECEP_F1_2"/>
    <property type="match status" value="1"/>
</dbReference>
<proteinExistence type="predicted"/>
<evidence type="ECO:0000256" key="10">
    <source>
        <dbReference type="SAM" id="Phobius"/>
    </source>
</evidence>
<feature type="transmembrane region" description="Helical" evidence="10">
    <location>
        <begin position="67"/>
        <end position="87"/>
    </location>
</feature>
<keyword evidence="8" id="KW-0325">Glycoprotein</keyword>
<sequence length="152" mass="17207">MENSSSASMQKTNKVSLILLNEIDSEEVNVTKTVFFFALGLVIIFGNATSIVIFWHRRFFLQRSTILLMNLTAADLLVGFVIIFTMLEDILPSFFISREVYSEINVGFDAFALLSSILFLAAISVERQHAVLRPLRHLFIPTCYYFSGVLTV</sequence>
<comment type="caution">
    <text evidence="12">The sequence shown here is derived from an EMBL/GenBank/DDBJ whole genome shotgun (WGS) entry which is preliminary data.</text>
</comment>
<keyword evidence="6 10" id="KW-0472">Membrane</keyword>